<dbReference type="Proteomes" id="UP000762676">
    <property type="component" value="Unassembled WGS sequence"/>
</dbReference>
<dbReference type="EMBL" id="BMAT01000945">
    <property type="protein sequence ID" value="GFR76895.1"/>
    <property type="molecule type" value="Genomic_DNA"/>
</dbReference>
<reference evidence="1 2" key="1">
    <citation type="journal article" date="2021" name="Elife">
        <title>Chloroplast acquisition without the gene transfer in kleptoplastic sea slugs, Plakobranchus ocellatus.</title>
        <authorList>
            <person name="Maeda T."/>
            <person name="Takahashi S."/>
            <person name="Yoshida T."/>
            <person name="Shimamura S."/>
            <person name="Takaki Y."/>
            <person name="Nagai Y."/>
            <person name="Toyoda A."/>
            <person name="Suzuki Y."/>
            <person name="Arimoto A."/>
            <person name="Ishii H."/>
            <person name="Satoh N."/>
            <person name="Nishiyama T."/>
            <person name="Hasebe M."/>
            <person name="Maruyama T."/>
            <person name="Minagawa J."/>
            <person name="Obokata J."/>
            <person name="Shigenobu S."/>
        </authorList>
    </citation>
    <scope>NUCLEOTIDE SEQUENCE [LARGE SCALE GENOMIC DNA]</scope>
</reference>
<name>A0AAV4FX68_9GAST</name>
<sequence>MQNEQEDGTLIVYSGDLTPKLKNVHLMTVKVQPIFKFDRKLTEINVNMTKKLVVHYMGENVYVRTLEGLKKIPKLPCMTTESMDEKDIEGLDDLFYMLGNLHYPTKLIYRRYSDTRPFCQWATESSFKAEEVANVGDEARMNLQLWVNEMVNEDCVDSSFNNCFPITV</sequence>
<dbReference type="AlphaFoldDB" id="A0AAV4FX68"/>
<organism evidence="1 2">
    <name type="scientific">Elysia marginata</name>
    <dbReference type="NCBI Taxonomy" id="1093978"/>
    <lineage>
        <taxon>Eukaryota</taxon>
        <taxon>Metazoa</taxon>
        <taxon>Spiralia</taxon>
        <taxon>Lophotrochozoa</taxon>
        <taxon>Mollusca</taxon>
        <taxon>Gastropoda</taxon>
        <taxon>Heterobranchia</taxon>
        <taxon>Euthyneura</taxon>
        <taxon>Panpulmonata</taxon>
        <taxon>Sacoglossa</taxon>
        <taxon>Placobranchoidea</taxon>
        <taxon>Plakobranchidae</taxon>
        <taxon>Elysia</taxon>
    </lineage>
</organism>
<comment type="caution">
    <text evidence="1">The sequence shown here is derived from an EMBL/GenBank/DDBJ whole genome shotgun (WGS) entry which is preliminary data.</text>
</comment>
<evidence type="ECO:0000313" key="1">
    <source>
        <dbReference type="EMBL" id="GFR76895.1"/>
    </source>
</evidence>
<keyword evidence="2" id="KW-1185">Reference proteome</keyword>
<protein>
    <submittedName>
        <fullName evidence="1">Uncharacterized protein</fullName>
    </submittedName>
</protein>
<evidence type="ECO:0000313" key="2">
    <source>
        <dbReference type="Proteomes" id="UP000762676"/>
    </source>
</evidence>
<gene>
    <name evidence="1" type="ORF">ElyMa_000494900</name>
</gene>
<accession>A0AAV4FX68</accession>
<proteinExistence type="predicted"/>